<feature type="transmembrane region" description="Helical" evidence="2">
    <location>
        <begin position="6"/>
        <end position="24"/>
    </location>
</feature>
<proteinExistence type="predicted"/>
<feature type="transmembrane region" description="Helical" evidence="2">
    <location>
        <begin position="56"/>
        <end position="77"/>
    </location>
</feature>
<dbReference type="PATRIC" id="fig|1339314.3.peg.3697"/>
<dbReference type="Proteomes" id="UP000020938">
    <property type="component" value="Unassembled WGS sequence"/>
</dbReference>
<dbReference type="EMBL" id="JGDS01000062">
    <property type="protein sequence ID" value="EXZ72151.1"/>
    <property type="molecule type" value="Genomic_DNA"/>
</dbReference>
<evidence type="ECO:0000313" key="4">
    <source>
        <dbReference type="Proteomes" id="UP000020938"/>
    </source>
</evidence>
<evidence type="ECO:0000313" key="3">
    <source>
        <dbReference type="EMBL" id="EXZ72151.1"/>
    </source>
</evidence>
<name>A0A016E4V2_BACFG</name>
<feature type="transmembrane region" description="Helical" evidence="2">
    <location>
        <begin position="83"/>
        <end position="102"/>
    </location>
</feature>
<accession>A0A016E4V2</accession>
<evidence type="ECO:0000256" key="2">
    <source>
        <dbReference type="SAM" id="Phobius"/>
    </source>
</evidence>
<gene>
    <name evidence="3" type="ORF">M123_3546</name>
</gene>
<evidence type="ECO:0008006" key="5">
    <source>
        <dbReference type="Google" id="ProtNLM"/>
    </source>
</evidence>
<keyword evidence="2" id="KW-0812">Transmembrane</keyword>
<keyword evidence="2" id="KW-1133">Transmembrane helix</keyword>
<dbReference type="AlphaFoldDB" id="A0A016E4V2"/>
<protein>
    <recommendedName>
        <fullName evidence="5">Transmembrane protein</fullName>
    </recommendedName>
</protein>
<keyword evidence="2" id="KW-0472">Membrane</keyword>
<evidence type="ECO:0000256" key="1">
    <source>
        <dbReference type="SAM" id="Coils"/>
    </source>
</evidence>
<comment type="caution">
    <text evidence="3">The sequence shown here is derived from an EMBL/GenBank/DDBJ whole genome shotgun (WGS) entry which is preliminary data.</text>
</comment>
<sequence>MFDFTNYTYSALITFIAMVIGMAYPSLLQAIQRIDETYHDDLMIKRFKEESIYKHFNEILIFAMGGGFILPFLLYILDRINMGIVSSTFLCIQAAVTFILIVQSIRLYGLIMTYYNTSDLLRHLENNETRSLPQRLKIMLRAAESGNEDTYRLSLDSIYGQIVMYQTQYYDRTENKGKPVDYPNDYYGIFREIIKATIQKERYSFLADDNQLAAILYNSTLPVIVSEETLKFLWYAVNRITKADCNEWFRQYWTYAEQYYRFVFDYPSQEMQDKSFTSIRRQYLFMHFMMGGLMLYKKKYGWLKLMLTFTQTMPWSYPLVPGSFPGIWDMLRETYMKENLPWGLAKDFLFIGLTTDVSVDAQIYKNVERYAALLLMRLQSVPEFWVDNNKCQIPEVTDSIHANKQIILICENLEADIQELSKDDELMSGFNYSIEDSMRLINELKNKAEDKNKQIQEHPQVSVDKLSALKNGIIEESRKITNLSIPPVKDREDLITEVKLITERVEISDELICNGFDVHCIGFAECVVRMINHRVYNWYESRFTLVPPIKSYQIQYQDIFKALDALKLDESYAILLFGVYWGKYRSIYGDVAGVEEVDGRLVKYNNIPVYSVDSSLNESIAIMKIREIPCVSFYSVETDARELEGLTNLDKELGIYSNIETLSAKQHKLVVGRLIKFSNMNTKLKYVNLKISHEPTIGGEDLNNIKSVINI</sequence>
<organism evidence="3 4">
    <name type="scientific">Bacteroides fragilis str. 3976T8</name>
    <dbReference type="NCBI Taxonomy" id="1339314"/>
    <lineage>
        <taxon>Bacteria</taxon>
        <taxon>Pseudomonadati</taxon>
        <taxon>Bacteroidota</taxon>
        <taxon>Bacteroidia</taxon>
        <taxon>Bacteroidales</taxon>
        <taxon>Bacteroidaceae</taxon>
        <taxon>Bacteroides</taxon>
    </lineage>
</organism>
<keyword evidence="1" id="KW-0175">Coiled coil</keyword>
<dbReference type="RefSeq" id="WP_032598748.1">
    <property type="nucleotide sequence ID" value="NZ_JGDS01000062.1"/>
</dbReference>
<reference evidence="3 4" key="1">
    <citation type="submission" date="2014-02" db="EMBL/GenBank/DDBJ databases">
        <authorList>
            <person name="Sears C."/>
            <person name="Carroll K."/>
            <person name="Sack B.R."/>
            <person name="Qadri F."/>
            <person name="Myers L.L."/>
            <person name="Chung G.-T."/>
            <person name="Escheverria P."/>
            <person name="Fraser C.M."/>
            <person name="Sadzewicz L."/>
            <person name="Shefchek K.A."/>
            <person name="Tallon L."/>
            <person name="Das S.P."/>
            <person name="Daugherty S."/>
            <person name="Mongodin E.F."/>
        </authorList>
    </citation>
    <scope>NUCLEOTIDE SEQUENCE [LARGE SCALE GENOMIC DNA]</scope>
    <source>
        <strain evidence="3 4">3976T8</strain>
    </source>
</reference>
<feature type="coiled-coil region" evidence="1">
    <location>
        <begin position="403"/>
        <end position="458"/>
    </location>
</feature>